<reference evidence="9" key="1">
    <citation type="submission" date="2024-06" db="EMBL/GenBank/DDBJ databases">
        <title>Genome sequence of Vogesella sp. MAHUQ-64.</title>
        <authorList>
            <person name="Huq M.A."/>
        </authorList>
    </citation>
    <scope>NUCLEOTIDE SEQUENCE</scope>
    <source>
        <strain evidence="9">MAHUQ-64</strain>
    </source>
</reference>
<gene>
    <name evidence="9" type="ORF">ABNW52_18470</name>
</gene>
<accession>A0ABV1MC97</accession>
<proteinExistence type="inferred from homology"/>
<dbReference type="RefSeq" id="WP_349591139.1">
    <property type="nucleotide sequence ID" value="NZ_JBEFLD010000012.1"/>
</dbReference>
<sequence>MMEHVDIFIVGGGMVGSAIAARLGGSGLRIAVLEQSTPAAFDPASAPDLRVSALSPASITLLQDIGAWQHIRAMRTAPYQRMQVWEQKREDGTLFDAGEIAAANLGHIVENRIVQLGCTAALAQYGNIELICPDEISQLHIGAGISQLTLKSGRNFTTRLVIGADGARSRVREAAAIGLNSHEYPMHAFVATVGIQGGERDITWQRFTPQGPQSLLPLPGDYASLVWYHSAAKVGQLMKLDDNALIAAFRAEFPDVLPDISHIVCRGSFPLIRRHAQAYVRHGVALAGDAAHTIHPLAGQGVNLGFQDVVALCDVLLAAQQQGEEIGSLAVLQRYQRRRQLANHAMQRLMDLFCYGFSNDIGPLRIARNLGLKLANRSGPLKKEVIRYALGLQTPEQLLAPPL</sequence>
<evidence type="ECO:0000313" key="10">
    <source>
        <dbReference type="Proteomes" id="UP001433638"/>
    </source>
</evidence>
<dbReference type="PANTHER" id="PTHR43876">
    <property type="entry name" value="UBIQUINONE BIOSYNTHESIS MONOOXYGENASE COQ6, MITOCHONDRIAL"/>
    <property type="match status" value="1"/>
</dbReference>
<keyword evidence="7 9" id="KW-0503">Monooxygenase</keyword>
<comment type="similarity">
    <text evidence="3">Belongs to the UbiH/COQ6 family.</text>
</comment>
<dbReference type="InterPro" id="IPR036188">
    <property type="entry name" value="FAD/NAD-bd_sf"/>
</dbReference>
<comment type="pathway">
    <text evidence="2">Cofactor biosynthesis; ubiquinone biosynthesis.</text>
</comment>
<feature type="domain" description="FAD-binding" evidence="8">
    <location>
        <begin position="5"/>
        <end position="345"/>
    </location>
</feature>
<dbReference type="GO" id="GO:0004497">
    <property type="term" value="F:monooxygenase activity"/>
    <property type="evidence" value="ECO:0007669"/>
    <property type="project" value="UniProtKB-KW"/>
</dbReference>
<comment type="caution">
    <text evidence="9">The sequence shown here is derived from an EMBL/GenBank/DDBJ whole genome shotgun (WGS) entry which is preliminary data.</text>
</comment>
<evidence type="ECO:0000256" key="5">
    <source>
        <dbReference type="ARBA" id="ARBA00022827"/>
    </source>
</evidence>
<evidence type="ECO:0000313" key="9">
    <source>
        <dbReference type="EMBL" id="MEQ6292604.1"/>
    </source>
</evidence>
<dbReference type="NCBIfam" id="TIGR01988">
    <property type="entry name" value="Ubi-OHases"/>
    <property type="match status" value="1"/>
</dbReference>
<evidence type="ECO:0000256" key="2">
    <source>
        <dbReference type="ARBA" id="ARBA00004749"/>
    </source>
</evidence>
<evidence type="ECO:0000256" key="7">
    <source>
        <dbReference type="ARBA" id="ARBA00023033"/>
    </source>
</evidence>
<dbReference type="PRINTS" id="PR00420">
    <property type="entry name" value="RNGMNOXGNASE"/>
</dbReference>
<dbReference type="InterPro" id="IPR010971">
    <property type="entry name" value="UbiH/COQ6"/>
</dbReference>
<dbReference type="Proteomes" id="UP001433638">
    <property type="component" value="Unassembled WGS sequence"/>
</dbReference>
<dbReference type="EMBL" id="JBEFLD010000012">
    <property type="protein sequence ID" value="MEQ6292604.1"/>
    <property type="molecule type" value="Genomic_DNA"/>
</dbReference>
<dbReference type="InterPro" id="IPR051205">
    <property type="entry name" value="UbiH/COQ6_monooxygenase"/>
</dbReference>
<name>A0ABV1MC97_9NEIS</name>
<evidence type="ECO:0000259" key="8">
    <source>
        <dbReference type="Pfam" id="PF01494"/>
    </source>
</evidence>
<comment type="cofactor">
    <cofactor evidence="1">
        <name>FAD</name>
        <dbReference type="ChEBI" id="CHEBI:57692"/>
    </cofactor>
</comment>
<keyword evidence="6" id="KW-0560">Oxidoreductase</keyword>
<protein>
    <submittedName>
        <fullName evidence="9">FAD-dependent monooxygenase</fullName>
    </submittedName>
</protein>
<evidence type="ECO:0000256" key="6">
    <source>
        <dbReference type="ARBA" id="ARBA00023002"/>
    </source>
</evidence>
<dbReference type="InterPro" id="IPR002938">
    <property type="entry name" value="FAD-bd"/>
</dbReference>
<evidence type="ECO:0000256" key="1">
    <source>
        <dbReference type="ARBA" id="ARBA00001974"/>
    </source>
</evidence>
<evidence type="ECO:0000256" key="3">
    <source>
        <dbReference type="ARBA" id="ARBA00005349"/>
    </source>
</evidence>
<dbReference type="Gene3D" id="3.50.50.60">
    <property type="entry name" value="FAD/NAD(P)-binding domain"/>
    <property type="match status" value="2"/>
</dbReference>
<keyword evidence="4" id="KW-0285">Flavoprotein</keyword>
<dbReference type="PROSITE" id="PS01304">
    <property type="entry name" value="UBIH"/>
    <property type="match status" value="1"/>
</dbReference>
<dbReference type="Pfam" id="PF01494">
    <property type="entry name" value="FAD_binding_3"/>
    <property type="match status" value="1"/>
</dbReference>
<evidence type="ECO:0000256" key="4">
    <source>
        <dbReference type="ARBA" id="ARBA00022630"/>
    </source>
</evidence>
<keyword evidence="10" id="KW-1185">Reference proteome</keyword>
<dbReference type="SUPFAM" id="SSF51905">
    <property type="entry name" value="FAD/NAD(P)-binding domain"/>
    <property type="match status" value="1"/>
</dbReference>
<dbReference type="InterPro" id="IPR018168">
    <property type="entry name" value="Ubi_Hdrlase_CS"/>
</dbReference>
<keyword evidence="5" id="KW-0274">FAD</keyword>
<organism evidence="9 10">
    <name type="scientific">Vogesella oryzagri</name>
    <dbReference type="NCBI Taxonomy" id="3160864"/>
    <lineage>
        <taxon>Bacteria</taxon>
        <taxon>Pseudomonadati</taxon>
        <taxon>Pseudomonadota</taxon>
        <taxon>Betaproteobacteria</taxon>
        <taxon>Neisseriales</taxon>
        <taxon>Chromobacteriaceae</taxon>
        <taxon>Vogesella</taxon>
    </lineage>
</organism>
<dbReference type="PANTHER" id="PTHR43876:SF10">
    <property type="entry name" value="3-DEMETHOXYUBIQUINOL 3-HYDROXYLASE"/>
    <property type="match status" value="1"/>
</dbReference>